<reference evidence="10 11" key="1">
    <citation type="submission" date="2018-10" db="EMBL/GenBank/DDBJ databases">
        <title>Lactobacillus sp. R7 and Lactobacillus sp. R19 isolated from fermented mustard green product of Taiwan.</title>
        <authorList>
            <person name="Lin S.-T."/>
        </authorList>
    </citation>
    <scope>NUCLEOTIDE SEQUENCE [LARGE SCALE GENOMIC DNA]</scope>
    <source>
        <strain evidence="10 11">BCRC 81129</strain>
    </source>
</reference>
<dbReference type="GO" id="GO:0046872">
    <property type="term" value="F:metal ion binding"/>
    <property type="evidence" value="ECO:0007669"/>
    <property type="project" value="UniProtKB-KW"/>
</dbReference>
<dbReference type="GO" id="GO:0016485">
    <property type="term" value="P:protein processing"/>
    <property type="evidence" value="ECO:0007669"/>
    <property type="project" value="TreeGrafter"/>
</dbReference>
<evidence type="ECO:0000256" key="7">
    <source>
        <dbReference type="ARBA" id="ARBA00023049"/>
    </source>
</evidence>
<dbReference type="CDD" id="cd08662">
    <property type="entry name" value="M13"/>
    <property type="match status" value="1"/>
</dbReference>
<dbReference type="Gene3D" id="1.10.1380.10">
    <property type="entry name" value="Neutral endopeptidase , domain2"/>
    <property type="match status" value="1"/>
</dbReference>
<evidence type="ECO:0000256" key="2">
    <source>
        <dbReference type="ARBA" id="ARBA00007357"/>
    </source>
</evidence>
<feature type="domain" description="Peptidase M13 C-terminal" evidence="8">
    <location>
        <begin position="459"/>
        <end position="649"/>
    </location>
</feature>
<dbReference type="PANTHER" id="PTHR11733">
    <property type="entry name" value="ZINC METALLOPROTEASE FAMILY M13 NEPRILYSIN-RELATED"/>
    <property type="match status" value="1"/>
</dbReference>
<dbReference type="Proteomes" id="UP000297348">
    <property type="component" value="Unassembled WGS sequence"/>
</dbReference>
<keyword evidence="5" id="KW-0378">Hydrolase</keyword>
<sequence length="652" mass="72921">MRLDNYSSNQTLPTMASGFPVDTDRLTDDLYEAVNGKWAEQATIPGDHSSTGGFMDLVDNIEHTLMADFDDLLAGKLTPGNAEMGEFKKLYTLALNFDQREENGVAPLKPYLEKIEGLRDFADLNAHLTEWFLTGLSTPVTISVDPDMKDTDHYALYLDAPSLILPDKTYYAKDNPAAKQLLPIFTTTAEKLLQLCGYSADRAQTIVAQAKAFDAQIAPHVKSAEESADYVKMYNPFPLADVDAKTTQLDLTGAIKGLIHDAPAQVILPQPTYFDALDSLLTPDNFENLKSWMLVNTVFDGTGALTEEFRQVGGTYRRALSGQKEARSQKKAAYYLATGTFGQVVGDYYGRKYFGEKAKADVRDMVLKMTAVYQRRLKTNTWLSAATREKAIVKLQKLTIKVGYPDEIDPLYQQFKIDDHASLFENLQHISEIAIKHHFSRWGQPVDRKRWDMSANTVNAYYSPDNNEIVFPAAILQKPFYSLDQSSSANYGGIGAVIAHEISHAFDNNGSQFDEFGNINNWWTDSDLAHFKDLAQAMIDEFDGIDFAGQKVNGKLTVSENIADAGGLSCALEAAKSASEIDLKAFFINWANVWRMKATTEYMQLLLSIDVHAPAKLRANVQVKNLDDFYTTFDVKPTDKMYLAPDKRVKIW</sequence>
<comment type="cofactor">
    <cofactor evidence="1">
        <name>Zn(2+)</name>
        <dbReference type="ChEBI" id="CHEBI:29105"/>
    </cofactor>
</comment>
<name>A0A4Z0JE85_9LACO</name>
<proteinExistence type="inferred from homology"/>
<comment type="caution">
    <text evidence="10">The sequence shown here is derived from an EMBL/GenBank/DDBJ whole genome shotgun (WGS) entry which is preliminary data.</text>
</comment>
<dbReference type="Pfam" id="PF01431">
    <property type="entry name" value="Peptidase_M13"/>
    <property type="match status" value="1"/>
</dbReference>
<keyword evidence="6" id="KW-0862">Zinc</keyword>
<keyword evidence="3" id="KW-0645">Protease</keyword>
<accession>A0A4Z0JE85</accession>
<dbReference type="PANTHER" id="PTHR11733:SF167">
    <property type="entry name" value="FI17812P1-RELATED"/>
    <property type="match status" value="1"/>
</dbReference>
<dbReference type="InterPro" id="IPR018497">
    <property type="entry name" value="Peptidase_M13_C"/>
</dbReference>
<evidence type="ECO:0000259" key="9">
    <source>
        <dbReference type="Pfam" id="PF05649"/>
    </source>
</evidence>
<evidence type="ECO:0000256" key="5">
    <source>
        <dbReference type="ARBA" id="ARBA00022801"/>
    </source>
</evidence>
<keyword evidence="7" id="KW-0482">Metalloprotease</keyword>
<feature type="domain" description="Peptidase M13 N-terminal" evidence="9">
    <location>
        <begin position="28"/>
        <end position="405"/>
    </location>
</feature>
<dbReference type="InterPro" id="IPR042089">
    <property type="entry name" value="Peptidase_M13_dom_2"/>
</dbReference>
<dbReference type="PROSITE" id="PS51885">
    <property type="entry name" value="NEPRILYSIN"/>
    <property type="match status" value="1"/>
</dbReference>
<comment type="similarity">
    <text evidence="2">Belongs to the peptidase M13 family.</text>
</comment>
<keyword evidence="4" id="KW-0479">Metal-binding</keyword>
<dbReference type="InterPro" id="IPR000718">
    <property type="entry name" value="Peptidase_M13"/>
</dbReference>
<evidence type="ECO:0000256" key="1">
    <source>
        <dbReference type="ARBA" id="ARBA00001947"/>
    </source>
</evidence>
<dbReference type="GO" id="GO:0004222">
    <property type="term" value="F:metalloendopeptidase activity"/>
    <property type="evidence" value="ECO:0007669"/>
    <property type="project" value="InterPro"/>
</dbReference>
<dbReference type="OrthoDB" id="9775677at2"/>
<dbReference type="InterPro" id="IPR024079">
    <property type="entry name" value="MetalloPept_cat_dom_sf"/>
</dbReference>
<organism evidence="10 11">
    <name type="scientific">Levilactobacillus suantsaiihabitans</name>
    <dbReference type="NCBI Taxonomy" id="2487722"/>
    <lineage>
        <taxon>Bacteria</taxon>
        <taxon>Bacillati</taxon>
        <taxon>Bacillota</taxon>
        <taxon>Bacilli</taxon>
        <taxon>Lactobacillales</taxon>
        <taxon>Lactobacillaceae</taxon>
        <taxon>Levilactobacillus</taxon>
    </lineage>
</organism>
<gene>
    <name evidence="10" type="ORF">EGT51_00525</name>
</gene>
<dbReference type="Gene3D" id="3.40.390.10">
    <property type="entry name" value="Collagenase (Catalytic Domain)"/>
    <property type="match status" value="1"/>
</dbReference>
<dbReference type="EMBL" id="RKLX01000001">
    <property type="protein sequence ID" value="TGD20269.1"/>
    <property type="molecule type" value="Genomic_DNA"/>
</dbReference>
<dbReference type="PRINTS" id="PR00786">
    <property type="entry name" value="NEPRILYSIN"/>
</dbReference>
<evidence type="ECO:0000313" key="10">
    <source>
        <dbReference type="EMBL" id="TGD20269.1"/>
    </source>
</evidence>
<dbReference type="GO" id="GO:0005886">
    <property type="term" value="C:plasma membrane"/>
    <property type="evidence" value="ECO:0007669"/>
    <property type="project" value="TreeGrafter"/>
</dbReference>
<evidence type="ECO:0000256" key="4">
    <source>
        <dbReference type="ARBA" id="ARBA00022723"/>
    </source>
</evidence>
<evidence type="ECO:0000256" key="6">
    <source>
        <dbReference type="ARBA" id="ARBA00022833"/>
    </source>
</evidence>
<evidence type="ECO:0000256" key="3">
    <source>
        <dbReference type="ARBA" id="ARBA00022670"/>
    </source>
</evidence>
<protein>
    <submittedName>
        <fullName evidence="10">M13 family peptidase</fullName>
    </submittedName>
</protein>
<dbReference type="InterPro" id="IPR008753">
    <property type="entry name" value="Peptidase_M13_N"/>
</dbReference>
<dbReference type="SUPFAM" id="SSF55486">
    <property type="entry name" value="Metalloproteases ('zincins'), catalytic domain"/>
    <property type="match status" value="1"/>
</dbReference>
<dbReference type="AlphaFoldDB" id="A0A4Z0JE85"/>
<dbReference type="Pfam" id="PF05649">
    <property type="entry name" value="Peptidase_M13_N"/>
    <property type="match status" value="1"/>
</dbReference>
<keyword evidence="11" id="KW-1185">Reference proteome</keyword>
<evidence type="ECO:0000259" key="8">
    <source>
        <dbReference type="Pfam" id="PF01431"/>
    </source>
</evidence>
<evidence type="ECO:0000313" key="11">
    <source>
        <dbReference type="Proteomes" id="UP000297348"/>
    </source>
</evidence>